<name>A0A8X7WTR7_POLSE</name>
<dbReference type="Pfam" id="PF16492">
    <property type="entry name" value="Cadherin_C_2"/>
    <property type="match status" value="1"/>
</dbReference>
<feature type="compositionally biased region" description="Basic and acidic residues" evidence="14">
    <location>
        <begin position="900"/>
        <end position="911"/>
    </location>
</feature>
<dbReference type="Pfam" id="PF08266">
    <property type="entry name" value="Cadherin_2"/>
    <property type="match status" value="1"/>
</dbReference>
<evidence type="ECO:0000256" key="15">
    <source>
        <dbReference type="SAM" id="Phobius"/>
    </source>
</evidence>
<feature type="compositionally biased region" description="Basic residues" evidence="14">
    <location>
        <begin position="890"/>
        <end position="899"/>
    </location>
</feature>
<keyword evidence="6" id="KW-0677">Repeat</keyword>
<feature type="compositionally biased region" description="Basic and acidic residues" evidence="14">
    <location>
        <begin position="873"/>
        <end position="889"/>
    </location>
</feature>
<evidence type="ECO:0000256" key="9">
    <source>
        <dbReference type="ARBA" id="ARBA00022989"/>
    </source>
</evidence>
<evidence type="ECO:0000256" key="16">
    <source>
        <dbReference type="SAM" id="SignalP"/>
    </source>
</evidence>
<feature type="domain" description="Cadherin" evidence="17">
    <location>
        <begin position="457"/>
        <end position="566"/>
    </location>
</feature>
<dbReference type="SUPFAM" id="SSF49313">
    <property type="entry name" value="Cadherin-like"/>
    <property type="match status" value="6"/>
</dbReference>
<protein>
    <recommendedName>
        <fullName evidence="12">Protocadherin gamma-C3</fullName>
    </recommendedName>
</protein>
<dbReference type="InterPro" id="IPR013164">
    <property type="entry name" value="Cadherin_N"/>
</dbReference>
<dbReference type="PROSITE" id="PS50268">
    <property type="entry name" value="CADHERIN_2"/>
    <property type="match status" value="6"/>
</dbReference>
<evidence type="ECO:0000256" key="4">
    <source>
        <dbReference type="ARBA" id="ARBA00022692"/>
    </source>
</evidence>
<keyword evidence="7 13" id="KW-0106">Calcium</keyword>
<dbReference type="InterPro" id="IPR002126">
    <property type="entry name" value="Cadherin-like_dom"/>
</dbReference>
<feature type="domain" description="Cadherin" evidence="17">
    <location>
        <begin position="136"/>
        <end position="244"/>
    </location>
</feature>
<dbReference type="Pfam" id="PF15974">
    <property type="entry name" value="Cadherin_tail"/>
    <property type="match status" value="1"/>
</dbReference>
<dbReference type="GO" id="GO:0005886">
    <property type="term" value="C:plasma membrane"/>
    <property type="evidence" value="ECO:0007669"/>
    <property type="project" value="UniProtKB-SubCell"/>
</dbReference>
<keyword evidence="3" id="KW-1003">Cell membrane</keyword>
<accession>A0A8X7WTR7</accession>
<dbReference type="Proteomes" id="UP000886611">
    <property type="component" value="Unassembled WGS sequence"/>
</dbReference>
<evidence type="ECO:0000256" key="3">
    <source>
        <dbReference type="ARBA" id="ARBA00022475"/>
    </source>
</evidence>
<dbReference type="InterPro" id="IPR050174">
    <property type="entry name" value="Protocadherin/Cadherin-CA"/>
</dbReference>
<comment type="function">
    <text evidence="1">Potential calcium-dependent cell-adhesion protein. May be involved in the establishment and maintenance of specific neuronal connections in the brain.</text>
</comment>
<dbReference type="PROSITE" id="PS00232">
    <property type="entry name" value="CADHERIN_1"/>
    <property type="match status" value="3"/>
</dbReference>
<dbReference type="FunFam" id="2.60.40.60:FF:000001">
    <property type="entry name" value="Protocadherin alpha 2"/>
    <property type="match status" value="1"/>
</dbReference>
<feature type="signal peptide" evidence="16">
    <location>
        <begin position="1"/>
        <end position="31"/>
    </location>
</feature>
<evidence type="ECO:0000256" key="8">
    <source>
        <dbReference type="ARBA" id="ARBA00022889"/>
    </source>
</evidence>
<feature type="non-terminal residue" evidence="18">
    <location>
        <position position="911"/>
    </location>
</feature>
<dbReference type="GO" id="GO:0005509">
    <property type="term" value="F:calcium ion binding"/>
    <property type="evidence" value="ECO:0007669"/>
    <property type="project" value="UniProtKB-UniRule"/>
</dbReference>
<evidence type="ECO:0000256" key="10">
    <source>
        <dbReference type="ARBA" id="ARBA00023136"/>
    </source>
</evidence>
<evidence type="ECO:0000256" key="13">
    <source>
        <dbReference type="PROSITE-ProRule" id="PRU00043"/>
    </source>
</evidence>
<dbReference type="InterPro" id="IPR032455">
    <property type="entry name" value="Cadherin_C"/>
</dbReference>
<feature type="chain" id="PRO_5036487087" description="Protocadherin gamma-C3" evidence="16">
    <location>
        <begin position="32"/>
        <end position="911"/>
    </location>
</feature>
<feature type="domain" description="Cadherin" evidence="17">
    <location>
        <begin position="29"/>
        <end position="135"/>
    </location>
</feature>
<proteinExistence type="predicted"/>
<sequence length="911" mass="99767">MAFAQKCIHRRRERWAALSLLCSCLWGLTAGQIRYSIPEEQQHGTFVGNVVKDLSLDMQRMAARRMKLSTAGRKQYLDLNPDSGSLFVNERIDRESLCELRASCFLNMEVVMENPLEAFNVEVEILDVNDNAPVFPRNEYHLEITESALPGARFPVEGAQDLDVGTNGIRAYMLSPNEHFVLDSSGPAVNSKLIELVLKKSLDRELNSLHQLLLTAVDGGIPTKTGTAKITVLVLDSNDNAPVFDKQVYKVQLVEDAPPGTLVIKLNATDLDEGPNGEVMYSFSGYTPDNVRQLFGMNPSTGEIRVTSPLDYEQASSYEIYVQAMDKGASAVAVHCKVVVEIIDVNDHIPEIIVSSLTSPVREDARPDTIVALISVEDKDSGVNKQVSLNIPSDLPFSIKSSKNYYKLVTDRLLDREKVAAYNITFMATDSGSPPLSSQKTVYVEVSDVNDNSPQFEKNSYAVYINENNAPGASLHSVKAIDPDINENAFVSYSIVNHNVNEMPVTSYVSINSETGVVYALRSFDYEILREFNFEVKAQDAGIPPLTSMAVVNIYVVDQNDNPPYFLHPPAANFSTSTETIPKTADVGYLVTKVLAIDADAGKNAWLFYSLLQATDASLFKLNQHTGEIRTTRKIGEENSTSFSIIILVKDNGSPSLSATATVNVAVVDRSPKVVPETKRTIDNIKDSIISNFNIQSDMTLYLIIALSAVSFVFLLTIIILAAIRCHKCSGTCCLSPCCADGRHAAEMYKQANNNIAQRDLKPKQPNTDWRYSASLRAGMQSSVHMEESAVLQGPSGVHIQNWPTVSSATPEPEAGEVSPPVGAGINSNSWTFKYGPPAGNPQQLKPGEVPENFIIPGSPAIISIRQGPPGAADDKSDFITFGKKEETKKKKKKKKGKADKKEKANDGGDH</sequence>
<dbReference type="PANTHER" id="PTHR24028:SF119">
    <property type="entry name" value="PROTOCADHERIN ALPHA-C2"/>
    <property type="match status" value="1"/>
</dbReference>
<dbReference type="Pfam" id="PF00028">
    <property type="entry name" value="Cadherin"/>
    <property type="match status" value="5"/>
</dbReference>
<dbReference type="Gene3D" id="2.60.40.60">
    <property type="entry name" value="Cadherins"/>
    <property type="match status" value="6"/>
</dbReference>
<evidence type="ECO:0000259" key="17">
    <source>
        <dbReference type="PROSITE" id="PS50268"/>
    </source>
</evidence>
<dbReference type="SMART" id="SM00112">
    <property type="entry name" value="CA"/>
    <property type="match status" value="6"/>
</dbReference>
<dbReference type="InterPro" id="IPR031904">
    <property type="entry name" value="Cadherin_CBD"/>
</dbReference>
<evidence type="ECO:0000256" key="2">
    <source>
        <dbReference type="ARBA" id="ARBA00004251"/>
    </source>
</evidence>
<gene>
    <name evidence="18" type="primary">Pcdhac2</name>
    <name evidence="18" type="ORF">GTO96_0006976</name>
</gene>
<evidence type="ECO:0000256" key="11">
    <source>
        <dbReference type="ARBA" id="ARBA00023180"/>
    </source>
</evidence>
<feature type="non-terminal residue" evidence="18">
    <location>
        <position position="1"/>
    </location>
</feature>
<keyword evidence="9 15" id="KW-1133">Transmembrane helix</keyword>
<dbReference type="PRINTS" id="PR00205">
    <property type="entry name" value="CADHERIN"/>
</dbReference>
<dbReference type="InterPro" id="IPR020894">
    <property type="entry name" value="Cadherin_CS"/>
</dbReference>
<feature type="domain" description="Cadherin" evidence="17">
    <location>
        <begin position="245"/>
        <end position="352"/>
    </location>
</feature>
<dbReference type="FunFam" id="2.60.40.60:FF:000185">
    <property type="entry name" value="Protocadherin 2 alpha c"/>
    <property type="match status" value="1"/>
</dbReference>
<dbReference type="FunFam" id="2.60.40.60:FF:000006">
    <property type="entry name" value="Protocadherin alpha 2"/>
    <property type="match status" value="1"/>
</dbReference>
<evidence type="ECO:0000256" key="14">
    <source>
        <dbReference type="SAM" id="MobiDB-lite"/>
    </source>
</evidence>
<evidence type="ECO:0000313" key="19">
    <source>
        <dbReference type="Proteomes" id="UP000886611"/>
    </source>
</evidence>
<dbReference type="InterPro" id="IPR015919">
    <property type="entry name" value="Cadherin-like_sf"/>
</dbReference>
<keyword evidence="4 15" id="KW-0812">Transmembrane</keyword>
<feature type="transmembrane region" description="Helical" evidence="15">
    <location>
        <begin position="701"/>
        <end position="724"/>
    </location>
</feature>
<dbReference type="AlphaFoldDB" id="A0A8X7WTR7"/>
<dbReference type="GO" id="GO:0007156">
    <property type="term" value="P:homophilic cell adhesion via plasma membrane adhesion molecules"/>
    <property type="evidence" value="ECO:0007669"/>
    <property type="project" value="InterPro"/>
</dbReference>
<feature type="domain" description="Cadherin" evidence="17">
    <location>
        <begin position="573"/>
        <end position="678"/>
    </location>
</feature>
<dbReference type="EMBL" id="JAATIS010009265">
    <property type="protein sequence ID" value="KAG2455454.1"/>
    <property type="molecule type" value="Genomic_DNA"/>
</dbReference>
<evidence type="ECO:0000256" key="12">
    <source>
        <dbReference type="ARBA" id="ARBA00074462"/>
    </source>
</evidence>
<dbReference type="FunFam" id="2.60.40.60:FF:000002">
    <property type="entry name" value="Protocadherin alpha 2"/>
    <property type="match status" value="1"/>
</dbReference>
<keyword evidence="5 16" id="KW-0732">Signal</keyword>
<evidence type="ECO:0000256" key="5">
    <source>
        <dbReference type="ARBA" id="ARBA00022729"/>
    </source>
</evidence>
<comment type="subcellular location">
    <subcellularLocation>
        <location evidence="2">Cell membrane</location>
        <topology evidence="2">Single-pass type I membrane protein</topology>
    </subcellularLocation>
</comment>
<keyword evidence="11" id="KW-0325">Glycoprotein</keyword>
<keyword evidence="19" id="KW-1185">Reference proteome</keyword>
<keyword evidence="10 15" id="KW-0472">Membrane</keyword>
<dbReference type="FunFam" id="2.60.40.60:FF:000004">
    <property type="entry name" value="Protocadherin 1 gamma 2"/>
    <property type="match status" value="1"/>
</dbReference>
<dbReference type="FunFam" id="2.60.40.60:FF:000007">
    <property type="entry name" value="Protocadherin alpha 2"/>
    <property type="match status" value="1"/>
</dbReference>
<organism evidence="18 19">
    <name type="scientific">Polypterus senegalus</name>
    <name type="common">Senegal bichir</name>
    <dbReference type="NCBI Taxonomy" id="55291"/>
    <lineage>
        <taxon>Eukaryota</taxon>
        <taxon>Metazoa</taxon>
        <taxon>Chordata</taxon>
        <taxon>Craniata</taxon>
        <taxon>Vertebrata</taxon>
        <taxon>Euteleostomi</taxon>
        <taxon>Actinopterygii</taxon>
        <taxon>Polypteriformes</taxon>
        <taxon>Polypteridae</taxon>
        <taxon>Polypterus</taxon>
    </lineage>
</organism>
<feature type="domain" description="Cadherin" evidence="17">
    <location>
        <begin position="353"/>
        <end position="456"/>
    </location>
</feature>
<evidence type="ECO:0000256" key="6">
    <source>
        <dbReference type="ARBA" id="ARBA00022737"/>
    </source>
</evidence>
<dbReference type="CDD" id="cd11304">
    <property type="entry name" value="Cadherin_repeat"/>
    <property type="match status" value="6"/>
</dbReference>
<dbReference type="PANTHER" id="PTHR24028">
    <property type="entry name" value="CADHERIN-87A"/>
    <property type="match status" value="1"/>
</dbReference>
<keyword evidence="8" id="KW-0130">Cell adhesion</keyword>
<evidence type="ECO:0000256" key="1">
    <source>
        <dbReference type="ARBA" id="ARBA00003436"/>
    </source>
</evidence>
<evidence type="ECO:0000256" key="7">
    <source>
        <dbReference type="ARBA" id="ARBA00022837"/>
    </source>
</evidence>
<evidence type="ECO:0000313" key="18">
    <source>
        <dbReference type="EMBL" id="KAG2455454.1"/>
    </source>
</evidence>
<comment type="caution">
    <text evidence="18">The sequence shown here is derived from an EMBL/GenBank/DDBJ whole genome shotgun (WGS) entry which is preliminary data.</text>
</comment>
<feature type="region of interest" description="Disordered" evidence="14">
    <location>
        <begin position="804"/>
        <end position="911"/>
    </location>
</feature>
<reference evidence="18 19" key="1">
    <citation type="journal article" date="2021" name="Cell">
        <title>Tracing the genetic footprints of vertebrate landing in non-teleost ray-finned fishes.</title>
        <authorList>
            <person name="Bi X."/>
            <person name="Wang K."/>
            <person name="Yang L."/>
            <person name="Pan H."/>
            <person name="Jiang H."/>
            <person name="Wei Q."/>
            <person name="Fang M."/>
            <person name="Yu H."/>
            <person name="Zhu C."/>
            <person name="Cai Y."/>
            <person name="He Y."/>
            <person name="Gan X."/>
            <person name="Zeng H."/>
            <person name="Yu D."/>
            <person name="Zhu Y."/>
            <person name="Jiang H."/>
            <person name="Qiu Q."/>
            <person name="Yang H."/>
            <person name="Zhang Y.E."/>
            <person name="Wang W."/>
            <person name="Zhu M."/>
            <person name="He S."/>
            <person name="Zhang G."/>
        </authorList>
    </citation>
    <scope>NUCLEOTIDE SEQUENCE [LARGE SCALE GENOMIC DNA]</scope>
    <source>
        <strain evidence="18">Bchr_013</strain>
    </source>
</reference>